<keyword evidence="2" id="KW-1185">Reference proteome</keyword>
<dbReference type="EMBL" id="BAAANN010000016">
    <property type="protein sequence ID" value="GAA1965327.1"/>
    <property type="molecule type" value="Genomic_DNA"/>
</dbReference>
<reference evidence="2" key="1">
    <citation type="journal article" date="2019" name="Int. J. Syst. Evol. Microbiol.">
        <title>The Global Catalogue of Microorganisms (GCM) 10K type strain sequencing project: providing services to taxonomists for standard genome sequencing and annotation.</title>
        <authorList>
            <consortium name="The Broad Institute Genomics Platform"/>
            <consortium name="The Broad Institute Genome Sequencing Center for Infectious Disease"/>
            <person name="Wu L."/>
            <person name="Ma J."/>
        </authorList>
    </citation>
    <scope>NUCLEOTIDE SEQUENCE [LARGE SCALE GENOMIC DNA]</scope>
    <source>
        <strain evidence="2">JCM 14545</strain>
    </source>
</reference>
<dbReference type="Proteomes" id="UP001501116">
    <property type="component" value="Unassembled WGS sequence"/>
</dbReference>
<name>A0ABP5CNJ9_9PSEU</name>
<evidence type="ECO:0000313" key="2">
    <source>
        <dbReference type="Proteomes" id="UP001501116"/>
    </source>
</evidence>
<dbReference type="SUPFAM" id="SSF55469">
    <property type="entry name" value="FMN-dependent nitroreductase-like"/>
    <property type="match status" value="1"/>
</dbReference>
<dbReference type="Gene3D" id="3.40.109.10">
    <property type="entry name" value="NADH Oxidase"/>
    <property type="match status" value="1"/>
</dbReference>
<sequence length="300" mass="31744">MKTGVMPVGQLSADQVRSVLLAATTPPPVGGGTPWRFHCTPEAITLYADPPPLARDNGPENRAQFLACGAALLNLRLAIRALGIYPETRLLPAPDRPDLLAVVLPYGREPATPVDRLLAESIGIRGGHQRPFTAATVVASTQRELRRAAEIERAWLAAISPAQLPRLREILHRAQKGSGRDDGMADFGTEPDRLLAVVGSLHDAPLSRVQAGQALQRVLLTAAAAGLSAAFPGEILAAPTSRRELRHLLGGGLWPQAMVRLGHGAPVPVAARASLADVVTSDERPFPVSSADGALRRGPR</sequence>
<accession>A0ABP5CNJ9</accession>
<evidence type="ECO:0008006" key="3">
    <source>
        <dbReference type="Google" id="ProtNLM"/>
    </source>
</evidence>
<proteinExistence type="predicted"/>
<dbReference type="RefSeq" id="WP_344421108.1">
    <property type="nucleotide sequence ID" value="NZ_BAAANN010000016.1"/>
</dbReference>
<protein>
    <recommendedName>
        <fullName evidence="3">Nitroreductase</fullName>
    </recommendedName>
</protein>
<organism evidence="1 2">
    <name type="scientific">Amycolatopsis minnesotensis</name>
    <dbReference type="NCBI Taxonomy" id="337894"/>
    <lineage>
        <taxon>Bacteria</taxon>
        <taxon>Bacillati</taxon>
        <taxon>Actinomycetota</taxon>
        <taxon>Actinomycetes</taxon>
        <taxon>Pseudonocardiales</taxon>
        <taxon>Pseudonocardiaceae</taxon>
        <taxon>Amycolatopsis</taxon>
    </lineage>
</organism>
<dbReference type="InterPro" id="IPR000415">
    <property type="entry name" value="Nitroreductase-like"/>
</dbReference>
<comment type="caution">
    <text evidence="1">The sequence shown here is derived from an EMBL/GenBank/DDBJ whole genome shotgun (WGS) entry which is preliminary data.</text>
</comment>
<gene>
    <name evidence="1" type="ORF">GCM10009754_41750</name>
</gene>
<evidence type="ECO:0000313" key="1">
    <source>
        <dbReference type="EMBL" id="GAA1965327.1"/>
    </source>
</evidence>